<dbReference type="PANTHER" id="PTHR36726">
    <property type="entry name" value="CLAVATA3/ESR (CLE)-RELATED PROTEIN 45"/>
    <property type="match status" value="1"/>
</dbReference>
<dbReference type="EMBL" id="JAPFFL010000006">
    <property type="protein sequence ID" value="KAJ6720768.1"/>
    <property type="molecule type" value="Genomic_DNA"/>
</dbReference>
<protein>
    <submittedName>
        <fullName evidence="2">CLAVATA3/ESR (CLE)-RELATED PROTEIN 45</fullName>
    </submittedName>
</protein>
<comment type="caution">
    <text evidence="2">The sequence shown here is derived from an EMBL/GenBank/DDBJ whole genome shotgun (WGS) entry which is preliminary data.</text>
</comment>
<reference evidence="2" key="1">
    <citation type="submission" date="2022-11" db="EMBL/GenBank/DDBJ databases">
        <authorList>
            <person name="Hyden B.L."/>
            <person name="Feng K."/>
            <person name="Yates T."/>
            <person name="Jawdy S."/>
            <person name="Smart L.B."/>
            <person name="Muchero W."/>
        </authorList>
    </citation>
    <scope>NUCLEOTIDE SEQUENCE</scope>
    <source>
        <tissue evidence="2">Shoot tip</tissue>
    </source>
</reference>
<gene>
    <name evidence="2" type="ORF">OIU85_023931</name>
</gene>
<proteinExistence type="predicted"/>
<sequence length="132" mass="15003">MSAQSPLFRKQNSTFLSTKETKACLEVWPEDTYSWHPQTMVSRSHRVLVLLICIGFIAVQPDKLHGLTSVEMILRHDQRAHGTPPHNQRSLKDVNWQGMGTKKSAQANMTLDASQTSKRRARRGSDPIHNRS</sequence>
<organism evidence="2 3">
    <name type="scientific">Salix viminalis</name>
    <name type="common">Common osier</name>
    <name type="synonym">Basket willow</name>
    <dbReference type="NCBI Taxonomy" id="40686"/>
    <lineage>
        <taxon>Eukaryota</taxon>
        <taxon>Viridiplantae</taxon>
        <taxon>Streptophyta</taxon>
        <taxon>Embryophyta</taxon>
        <taxon>Tracheophyta</taxon>
        <taxon>Spermatophyta</taxon>
        <taxon>Magnoliopsida</taxon>
        <taxon>eudicotyledons</taxon>
        <taxon>Gunneridae</taxon>
        <taxon>Pentapetalae</taxon>
        <taxon>rosids</taxon>
        <taxon>fabids</taxon>
        <taxon>Malpighiales</taxon>
        <taxon>Salicaceae</taxon>
        <taxon>Saliceae</taxon>
        <taxon>Salix</taxon>
    </lineage>
</organism>
<feature type="region of interest" description="Disordered" evidence="1">
    <location>
        <begin position="78"/>
        <end position="132"/>
    </location>
</feature>
<evidence type="ECO:0000313" key="3">
    <source>
        <dbReference type="Proteomes" id="UP001151529"/>
    </source>
</evidence>
<dbReference type="InterPro" id="IPR038821">
    <property type="entry name" value="CLE45-like"/>
</dbReference>
<name>A0A9Q0TZS0_SALVM</name>
<evidence type="ECO:0000256" key="1">
    <source>
        <dbReference type="SAM" id="MobiDB-lite"/>
    </source>
</evidence>
<feature type="compositionally biased region" description="Polar residues" evidence="1">
    <location>
        <begin position="103"/>
        <end position="116"/>
    </location>
</feature>
<dbReference type="Proteomes" id="UP001151529">
    <property type="component" value="Chromosome 10"/>
</dbReference>
<evidence type="ECO:0000313" key="2">
    <source>
        <dbReference type="EMBL" id="KAJ6720768.1"/>
    </source>
</evidence>
<feature type="compositionally biased region" description="Basic and acidic residues" evidence="1">
    <location>
        <begin position="123"/>
        <end position="132"/>
    </location>
</feature>
<dbReference type="AlphaFoldDB" id="A0A9Q0TZS0"/>
<accession>A0A9Q0TZS0</accession>
<keyword evidence="3" id="KW-1185">Reference proteome</keyword>
<dbReference type="OrthoDB" id="1702020at2759"/>
<dbReference type="PANTHER" id="PTHR36726:SF4">
    <property type="entry name" value="CLAVATA3_ESR (CLE)-RELATED PROTEIN 45"/>
    <property type="match status" value="1"/>
</dbReference>
<reference evidence="2" key="2">
    <citation type="journal article" date="2023" name="Int. J. Mol. Sci.">
        <title>De Novo Assembly and Annotation of 11 Diverse Shrub Willow (Salix) Genomes Reveals Novel Gene Organization in Sex-Linked Regions.</title>
        <authorList>
            <person name="Hyden B."/>
            <person name="Feng K."/>
            <person name="Yates T.B."/>
            <person name="Jawdy S."/>
            <person name="Cereghino C."/>
            <person name="Smart L.B."/>
            <person name="Muchero W."/>
        </authorList>
    </citation>
    <scope>NUCLEOTIDE SEQUENCE [LARGE SCALE GENOMIC DNA]</scope>
    <source>
        <tissue evidence="2">Shoot tip</tissue>
    </source>
</reference>